<dbReference type="GO" id="GO:0046872">
    <property type="term" value="F:metal ion binding"/>
    <property type="evidence" value="ECO:0007669"/>
    <property type="project" value="UniProtKB-KW"/>
</dbReference>
<dbReference type="GO" id="GO:0031419">
    <property type="term" value="F:cobalamin binding"/>
    <property type="evidence" value="ECO:0007669"/>
    <property type="project" value="InterPro"/>
</dbReference>
<dbReference type="Proteomes" id="UP000005262">
    <property type="component" value="Chromosome"/>
</dbReference>
<dbReference type="InterPro" id="IPR036594">
    <property type="entry name" value="Meth_synthase_dom"/>
</dbReference>
<dbReference type="Gene3D" id="3.40.50.280">
    <property type="entry name" value="Cobalamin-binding domain"/>
    <property type="match status" value="1"/>
</dbReference>
<dbReference type="InterPro" id="IPR006158">
    <property type="entry name" value="Cobalamin-bd"/>
</dbReference>
<feature type="domain" description="B12-binding" evidence="3">
    <location>
        <begin position="91"/>
        <end position="210"/>
    </location>
</feature>
<reference evidence="4 5" key="1">
    <citation type="journal article" date="2012" name="J. Bacteriol.">
        <title>Complete genome sequences of Desulfosporosinus orientis DSM765T, Desulfosporosinus youngiae DSM17734T, Desulfosporosinus meridiei DSM13257T, and Desulfosporosinus acidiphilus DSM22704T.</title>
        <authorList>
            <person name="Pester M."/>
            <person name="Brambilla E."/>
            <person name="Alazard D."/>
            <person name="Rattei T."/>
            <person name="Weinmaier T."/>
            <person name="Han J."/>
            <person name="Lucas S."/>
            <person name="Lapidus A."/>
            <person name="Cheng J.F."/>
            <person name="Goodwin L."/>
            <person name="Pitluck S."/>
            <person name="Peters L."/>
            <person name="Ovchinnikova G."/>
            <person name="Teshima H."/>
            <person name="Detter J.C."/>
            <person name="Han C.S."/>
            <person name="Tapia R."/>
            <person name="Land M.L."/>
            <person name="Hauser L."/>
            <person name="Kyrpides N.C."/>
            <person name="Ivanova N.N."/>
            <person name="Pagani I."/>
            <person name="Huntmann M."/>
            <person name="Wei C.L."/>
            <person name="Davenport K.W."/>
            <person name="Daligault H."/>
            <person name="Chain P.S."/>
            <person name="Chen A."/>
            <person name="Mavromatis K."/>
            <person name="Markowitz V."/>
            <person name="Szeto E."/>
            <person name="Mikhailova N."/>
            <person name="Pati A."/>
            <person name="Wagner M."/>
            <person name="Woyke T."/>
            <person name="Ollivier B."/>
            <person name="Klenk H.P."/>
            <person name="Spring S."/>
            <person name="Loy A."/>
        </authorList>
    </citation>
    <scope>NUCLEOTIDE SEQUENCE [LARGE SCALE GENOMIC DNA]</scope>
    <source>
        <strain evidence="5">ATCC BAA-275 / DSM 13257 / NCIMB 13706 / S10</strain>
    </source>
</reference>
<dbReference type="InterPro" id="IPR050554">
    <property type="entry name" value="Met_Synthase/Corrinoid"/>
</dbReference>
<keyword evidence="1" id="KW-0479">Metal-binding</keyword>
<dbReference type="GO" id="GO:0005829">
    <property type="term" value="C:cytosol"/>
    <property type="evidence" value="ECO:0007669"/>
    <property type="project" value="TreeGrafter"/>
</dbReference>
<dbReference type="GO" id="GO:0050667">
    <property type="term" value="P:homocysteine metabolic process"/>
    <property type="evidence" value="ECO:0007669"/>
    <property type="project" value="TreeGrafter"/>
</dbReference>
<dbReference type="eggNOG" id="COG5012">
    <property type="taxonomic scope" value="Bacteria"/>
</dbReference>
<dbReference type="SUPFAM" id="SSF52242">
    <property type="entry name" value="Cobalamin (vitamin B12)-binding domain"/>
    <property type="match status" value="1"/>
</dbReference>
<reference evidence="5" key="2">
    <citation type="submission" date="2012-08" db="EMBL/GenBank/DDBJ databases">
        <title>Finished genome of Desulfosporosinus meridiei DSM 13257.</title>
        <authorList>
            <person name="Huntemann M."/>
            <person name="Wei C.-L."/>
            <person name="Han J."/>
            <person name="Detter J.C."/>
            <person name="Han C."/>
            <person name="Davenport K."/>
            <person name="Daligault H."/>
            <person name="Erkkila T."/>
            <person name="Gu W."/>
            <person name="Munk A.C.C."/>
            <person name="Teshima H."/>
            <person name="Xu Y."/>
            <person name="Chain P."/>
            <person name="Tapia R."/>
            <person name="Chen A."/>
            <person name="Krypides N."/>
            <person name="Mavromatis K."/>
            <person name="Markowitz V."/>
            <person name="Szeto E."/>
            <person name="Ivanova N."/>
            <person name="Mikhailova N."/>
            <person name="Ovchinnikova G."/>
            <person name="Pagani I."/>
            <person name="Pati A."/>
            <person name="Goodwin L."/>
            <person name="Peters L."/>
            <person name="Pitluck S."/>
            <person name="Woyke T."/>
            <person name="Pester M."/>
            <person name="Spring S."/>
            <person name="Ollivier B."/>
            <person name="Rattei T."/>
            <person name="Klenk H.-P."/>
            <person name="Wagner M."/>
            <person name="Loy A."/>
        </authorList>
    </citation>
    <scope>NUCLEOTIDE SEQUENCE [LARGE SCALE GENOMIC DNA]</scope>
    <source>
        <strain evidence="5">ATCC BAA-275 / DSM 13257 / NCIMB 13706 / S10</strain>
    </source>
</reference>
<keyword evidence="2" id="KW-0170">Cobalt</keyword>
<evidence type="ECO:0000313" key="4">
    <source>
        <dbReference type="EMBL" id="AFQ45320.1"/>
    </source>
</evidence>
<proteinExistence type="predicted"/>
<accession>J7IUE0</accession>
<dbReference type="OrthoDB" id="9803687at2"/>
<dbReference type="SUPFAM" id="SSF47644">
    <property type="entry name" value="Methionine synthase domain"/>
    <property type="match status" value="1"/>
</dbReference>
<protein>
    <submittedName>
        <fullName evidence="4">Putative cobalamin binding protein</fullName>
    </submittedName>
</protein>
<dbReference type="Gene3D" id="1.10.1240.10">
    <property type="entry name" value="Methionine synthase domain"/>
    <property type="match status" value="1"/>
</dbReference>
<gene>
    <name evidence="4" type="ordered locus">Desmer_3471</name>
</gene>
<dbReference type="GO" id="GO:0046653">
    <property type="term" value="P:tetrahydrofolate metabolic process"/>
    <property type="evidence" value="ECO:0007669"/>
    <property type="project" value="TreeGrafter"/>
</dbReference>
<dbReference type="PANTHER" id="PTHR45833">
    <property type="entry name" value="METHIONINE SYNTHASE"/>
    <property type="match status" value="1"/>
</dbReference>
<dbReference type="EMBL" id="CP003629">
    <property type="protein sequence ID" value="AFQ45320.1"/>
    <property type="molecule type" value="Genomic_DNA"/>
</dbReference>
<dbReference type="Pfam" id="PF02310">
    <property type="entry name" value="B12-binding"/>
    <property type="match status" value="1"/>
</dbReference>
<evidence type="ECO:0000259" key="3">
    <source>
        <dbReference type="PROSITE" id="PS51332"/>
    </source>
</evidence>
<dbReference type="AlphaFoldDB" id="J7IUE0"/>
<dbReference type="RefSeq" id="WP_014904229.1">
    <property type="nucleotide sequence ID" value="NC_018515.1"/>
</dbReference>
<dbReference type="PROSITE" id="PS51332">
    <property type="entry name" value="B12_BINDING"/>
    <property type="match status" value="1"/>
</dbReference>
<evidence type="ECO:0000256" key="1">
    <source>
        <dbReference type="ARBA" id="ARBA00022723"/>
    </source>
</evidence>
<sequence length="210" mass="23024">MSNRLDALVQAVIQGRHRDAVAHAESLLSAGTDLYSIVEHGLSPALKALDVKCTSDEFNLLEIMLAGRAMMEVMDKVVAKHLDNDRPLIQKGTIILGTIKGDIHELGKHVVRIILSCAGYKVIDLGKDVEPVRFVEAAAEAKADYIFISGLISVIVPHVREVKADLKQRNLTIPVVAGGAALQQMTAEDLYVDYVARDAFDGLHYVQRMR</sequence>
<dbReference type="STRING" id="768704.Desmer_3471"/>
<evidence type="ECO:0000256" key="2">
    <source>
        <dbReference type="ARBA" id="ARBA00023285"/>
    </source>
</evidence>
<dbReference type="GO" id="GO:0008705">
    <property type="term" value="F:methionine synthase activity"/>
    <property type="evidence" value="ECO:0007669"/>
    <property type="project" value="TreeGrafter"/>
</dbReference>
<dbReference type="InterPro" id="IPR036724">
    <property type="entry name" value="Cobalamin-bd_sf"/>
</dbReference>
<dbReference type="HOGENOM" id="CLU_082102_1_0_9"/>
<evidence type="ECO:0000313" key="5">
    <source>
        <dbReference type="Proteomes" id="UP000005262"/>
    </source>
</evidence>
<dbReference type="InterPro" id="IPR003759">
    <property type="entry name" value="Cbl-bd_cap"/>
</dbReference>
<dbReference type="Pfam" id="PF02607">
    <property type="entry name" value="B12-binding_2"/>
    <property type="match status" value="1"/>
</dbReference>
<keyword evidence="5" id="KW-1185">Reference proteome</keyword>
<dbReference type="PANTHER" id="PTHR45833:SF1">
    <property type="entry name" value="METHIONINE SYNTHASE"/>
    <property type="match status" value="1"/>
</dbReference>
<organism evidence="4 5">
    <name type="scientific">Desulfosporosinus meridiei (strain ATCC BAA-275 / DSM 13257 / KCTC 12902 / NCIMB 13706 / S10)</name>
    <dbReference type="NCBI Taxonomy" id="768704"/>
    <lineage>
        <taxon>Bacteria</taxon>
        <taxon>Bacillati</taxon>
        <taxon>Bacillota</taxon>
        <taxon>Clostridia</taxon>
        <taxon>Eubacteriales</taxon>
        <taxon>Desulfitobacteriaceae</taxon>
        <taxon>Desulfosporosinus</taxon>
    </lineage>
</organism>
<dbReference type="KEGG" id="dmi:Desmer_3471"/>
<name>J7IUE0_DESMD</name>
<dbReference type="SMART" id="SM01018">
    <property type="entry name" value="B12-binding_2"/>
    <property type="match status" value="1"/>
</dbReference>